<dbReference type="PROSITE" id="PS00122">
    <property type="entry name" value="CARBOXYLESTERASE_B_1"/>
    <property type="match status" value="1"/>
</dbReference>
<dbReference type="AlphaFoldDB" id="A0A2T0K3C5"/>
<dbReference type="OrthoDB" id="3199405at2"/>
<evidence type="ECO:0000259" key="4">
    <source>
        <dbReference type="Pfam" id="PF00135"/>
    </source>
</evidence>
<keyword evidence="6" id="KW-1185">Reference proteome</keyword>
<dbReference type="Gene3D" id="3.40.50.1820">
    <property type="entry name" value="alpha/beta hydrolase"/>
    <property type="match status" value="1"/>
</dbReference>
<evidence type="ECO:0000256" key="1">
    <source>
        <dbReference type="ARBA" id="ARBA00005964"/>
    </source>
</evidence>
<keyword evidence="2 3" id="KW-0378">Hydrolase</keyword>
<dbReference type="InterPro" id="IPR019826">
    <property type="entry name" value="Carboxylesterase_B_AS"/>
</dbReference>
<dbReference type="Pfam" id="PF00135">
    <property type="entry name" value="COesterase"/>
    <property type="match status" value="1"/>
</dbReference>
<sequence length="405" mass="43336">MIVWLHGGSFKDGGGHLYPAQRLATRGDAVVVTVNYRLGALGFLAHPLLGEARASGNFGLADQQAALRWVHDNAAAFGGDSRNVTLAGESAGAISTCAHLAAPSSAGLFHRAILQSGPCVAGGSGNDPRPRRTAEDQGQRLVASLGLGTHVTAAQLRDPRLVTPEKLLSAAATTDTAFGPVVGAGLLPVGPEPAIAAGRINRVPVLHGINRDEQRLQVWGYELARYEGPVPADRYTAEIRQRFGGDATRVLLRYPLNRYDSASHALAAVLTDSQQAASTVETARLLSRRVPTFTYEFADDRAPWFRDFPEPYPMGAYHAAELPYLFDVGNIEPLDEAQRRLADHMIDYWASFARAGVPAVPGAPAWAPGTPGRLSVLALDTGGNGIEVTDFTVRHQHEFWSTVKT</sequence>
<dbReference type="GO" id="GO:0016787">
    <property type="term" value="F:hydrolase activity"/>
    <property type="evidence" value="ECO:0007669"/>
    <property type="project" value="UniProtKB-KW"/>
</dbReference>
<comment type="similarity">
    <text evidence="1 3">Belongs to the type-B carboxylesterase/lipase family.</text>
</comment>
<proteinExistence type="inferred from homology"/>
<reference evidence="5 6" key="1">
    <citation type="submission" date="2018-03" db="EMBL/GenBank/DDBJ databases">
        <title>Genomic Encyclopedia of Archaeal and Bacterial Type Strains, Phase II (KMG-II): from individual species to whole genera.</title>
        <authorList>
            <person name="Goeker M."/>
        </authorList>
    </citation>
    <scope>NUCLEOTIDE SEQUENCE [LARGE SCALE GENOMIC DNA]</scope>
    <source>
        <strain evidence="5 6">DSM 43146</strain>
    </source>
</reference>
<dbReference type="InterPro" id="IPR029058">
    <property type="entry name" value="AB_hydrolase_fold"/>
</dbReference>
<dbReference type="InterPro" id="IPR050309">
    <property type="entry name" value="Type-B_Carboxylest/Lipase"/>
</dbReference>
<gene>
    <name evidence="5" type="ORF">CLV67_116117</name>
</gene>
<protein>
    <recommendedName>
        <fullName evidence="3">Carboxylic ester hydrolase</fullName>
        <ecNumber evidence="3">3.1.1.-</ecNumber>
    </recommendedName>
</protein>
<dbReference type="EMBL" id="PVMZ01000016">
    <property type="protein sequence ID" value="PRX17341.1"/>
    <property type="molecule type" value="Genomic_DNA"/>
</dbReference>
<dbReference type="InterPro" id="IPR002018">
    <property type="entry name" value="CarbesteraseB"/>
</dbReference>
<organism evidence="5 6">
    <name type="scientific">Actinoplanes italicus</name>
    <dbReference type="NCBI Taxonomy" id="113567"/>
    <lineage>
        <taxon>Bacteria</taxon>
        <taxon>Bacillati</taxon>
        <taxon>Actinomycetota</taxon>
        <taxon>Actinomycetes</taxon>
        <taxon>Micromonosporales</taxon>
        <taxon>Micromonosporaceae</taxon>
        <taxon>Actinoplanes</taxon>
    </lineage>
</organism>
<accession>A0A2T0K3C5</accession>
<feature type="domain" description="Carboxylesterase type B" evidence="4">
    <location>
        <begin position="2"/>
        <end position="400"/>
    </location>
</feature>
<dbReference type="EC" id="3.1.1.-" evidence="3"/>
<comment type="caution">
    <text evidence="5">The sequence shown here is derived from an EMBL/GenBank/DDBJ whole genome shotgun (WGS) entry which is preliminary data.</text>
</comment>
<dbReference type="PANTHER" id="PTHR11559">
    <property type="entry name" value="CARBOXYLESTERASE"/>
    <property type="match status" value="1"/>
</dbReference>
<evidence type="ECO:0000256" key="2">
    <source>
        <dbReference type="ARBA" id="ARBA00022801"/>
    </source>
</evidence>
<evidence type="ECO:0000256" key="3">
    <source>
        <dbReference type="RuleBase" id="RU361235"/>
    </source>
</evidence>
<evidence type="ECO:0000313" key="5">
    <source>
        <dbReference type="EMBL" id="PRX17341.1"/>
    </source>
</evidence>
<name>A0A2T0K3C5_9ACTN</name>
<dbReference type="Proteomes" id="UP000239415">
    <property type="component" value="Unassembled WGS sequence"/>
</dbReference>
<evidence type="ECO:0000313" key="6">
    <source>
        <dbReference type="Proteomes" id="UP000239415"/>
    </source>
</evidence>
<dbReference type="SUPFAM" id="SSF53474">
    <property type="entry name" value="alpha/beta-Hydrolases"/>
    <property type="match status" value="1"/>
</dbReference>